<reference evidence="2" key="1">
    <citation type="submission" date="2020-11" db="EMBL/GenBank/DDBJ databases">
        <authorList>
            <consortium name="DOE Joint Genome Institute"/>
            <person name="Ahrendt S."/>
            <person name="Riley R."/>
            <person name="Andreopoulos W."/>
            <person name="Labutti K."/>
            <person name="Pangilinan J."/>
            <person name="Ruiz-Duenas F.J."/>
            <person name="Barrasa J.M."/>
            <person name="Sanchez-Garcia M."/>
            <person name="Camarero S."/>
            <person name="Miyauchi S."/>
            <person name="Serrano A."/>
            <person name="Linde D."/>
            <person name="Babiker R."/>
            <person name="Drula E."/>
            <person name="Ayuso-Fernandez I."/>
            <person name="Pacheco R."/>
            <person name="Padilla G."/>
            <person name="Ferreira P."/>
            <person name="Barriuso J."/>
            <person name="Kellner H."/>
            <person name="Castanera R."/>
            <person name="Alfaro M."/>
            <person name="Ramirez L."/>
            <person name="Pisabarro A.G."/>
            <person name="Kuo A."/>
            <person name="Tritt A."/>
            <person name="Lipzen A."/>
            <person name="He G."/>
            <person name="Yan M."/>
            <person name="Ng V."/>
            <person name="Cullen D."/>
            <person name="Martin F."/>
            <person name="Rosso M.-N."/>
            <person name="Henrissat B."/>
            <person name="Hibbett D."/>
            <person name="Martinez A.T."/>
            <person name="Grigoriev I.V."/>
        </authorList>
    </citation>
    <scope>NUCLEOTIDE SEQUENCE</scope>
    <source>
        <strain evidence="2">CBS 506.95</strain>
    </source>
</reference>
<feature type="non-terminal residue" evidence="2">
    <location>
        <position position="157"/>
    </location>
</feature>
<protein>
    <recommendedName>
        <fullName evidence="1">GAG-pre-integrase domain-containing protein</fullName>
    </recommendedName>
</protein>
<organism evidence="2 3">
    <name type="scientific">Crepidotus variabilis</name>
    <dbReference type="NCBI Taxonomy" id="179855"/>
    <lineage>
        <taxon>Eukaryota</taxon>
        <taxon>Fungi</taxon>
        <taxon>Dikarya</taxon>
        <taxon>Basidiomycota</taxon>
        <taxon>Agaricomycotina</taxon>
        <taxon>Agaricomycetes</taxon>
        <taxon>Agaricomycetidae</taxon>
        <taxon>Agaricales</taxon>
        <taxon>Agaricineae</taxon>
        <taxon>Crepidotaceae</taxon>
        <taxon>Crepidotus</taxon>
    </lineage>
</organism>
<evidence type="ECO:0000259" key="1">
    <source>
        <dbReference type="Pfam" id="PF13976"/>
    </source>
</evidence>
<accession>A0A9P6ED62</accession>
<evidence type="ECO:0000313" key="2">
    <source>
        <dbReference type="EMBL" id="KAF9526825.1"/>
    </source>
</evidence>
<dbReference type="OrthoDB" id="3024641at2759"/>
<sequence>MGLTIISISRIAAAGHAAIFRSRFCHIYDPKDRHIGEVPVTTNRLYCVDCEEMIASVSTTGITVDDLHRCMGHIAHDAARKLVKDGLVTGVTLVEGDGERKTCESCEYAKVTRKVIRKERRKPKAPAFGDEIHSDVWGPARTPTIRNKEYYGSFTDD</sequence>
<dbReference type="AlphaFoldDB" id="A0A9P6ED62"/>
<proteinExistence type="predicted"/>
<gene>
    <name evidence="2" type="ORF">CPB83DRAFT_735063</name>
</gene>
<comment type="caution">
    <text evidence="2">The sequence shown here is derived from an EMBL/GenBank/DDBJ whole genome shotgun (WGS) entry which is preliminary data.</text>
</comment>
<dbReference type="Pfam" id="PF13976">
    <property type="entry name" value="gag_pre-integrs"/>
    <property type="match status" value="1"/>
</dbReference>
<feature type="domain" description="GAG-pre-integrase" evidence="1">
    <location>
        <begin position="44"/>
        <end position="110"/>
    </location>
</feature>
<dbReference type="InterPro" id="IPR025724">
    <property type="entry name" value="GAG-pre-integrase_dom"/>
</dbReference>
<evidence type="ECO:0000313" key="3">
    <source>
        <dbReference type="Proteomes" id="UP000807306"/>
    </source>
</evidence>
<keyword evidence="3" id="KW-1185">Reference proteome</keyword>
<name>A0A9P6ED62_9AGAR</name>
<dbReference type="Proteomes" id="UP000807306">
    <property type="component" value="Unassembled WGS sequence"/>
</dbReference>
<dbReference type="EMBL" id="MU157867">
    <property type="protein sequence ID" value="KAF9526825.1"/>
    <property type="molecule type" value="Genomic_DNA"/>
</dbReference>